<accession>A0ABW2K9A7</accession>
<evidence type="ECO:0000256" key="1">
    <source>
        <dbReference type="SAM" id="Phobius"/>
    </source>
</evidence>
<gene>
    <name evidence="2" type="ORF">ACFQRF_02355</name>
</gene>
<feature type="transmembrane region" description="Helical" evidence="1">
    <location>
        <begin position="65"/>
        <end position="97"/>
    </location>
</feature>
<organism evidence="2 3">
    <name type="scientific">Marinactinospora rubrisoli</name>
    <dbReference type="NCBI Taxonomy" id="2715399"/>
    <lineage>
        <taxon>Bacteria</taxon>
        <taxon>Bacillati</taxon>
        <taxon>Actinomycetota</taxon>
        <taxon>Actinomycetes</taxon>
        <taxon>Streptosporangiales</taxon>
        <taxon>Nocardiopsidaceae</taxon>
        <taxon>Marinactinospora</taxon>
    </lineage>
</organism>
<keyword evidence="1" id="KW-1133">Transmembrane helix</keyword>
<dbReference type="RefSeq" id="WP_379868374.1">
    <property type="nucleotide sequence ID" value="NZ_JBHTBH010000001.1"/>
</dbReference>
<reference evidence="3" key="1">
    <citation type="journal article" date="2019" name="Int. J. Syst. Evol. Microbiol.">
        <title>The Global Catalogue of Microorganisms (GCM) 10K type strain sequencing project: providing services to taxonomists for standard genome sequencing and annotation.</title>
        <authorList>
            <consortium name="The Broad Institute Genomics Platform"/>
            <consortium name="The Broad Institute Genome Sequencing Center for Infectious Disease"/>
            <person name="Wu L."/>
            <person name="Ma J."/>
        </authorList>
    </citation>
    <scope>NUCLEOTIDE SEQUENCE [LARGE SCALE GENOMIC DNA]</scope>
    <source>
        <strain evidence="3">CGMCC 4.7382</strain>
    </source>
</reference>
<proteinExistence type="predicted"/>
<name>A0ABW2K9A7_9ACTN</name>
<evidence type="ECO:0000313" key="2">
    <source>
        <dbReference type="EMBL" id="MFC7326572.1"/>
    </source>
</evidence>
<protein>
    <recommendedName>
        <fullName evidence="4">DoxX family membrane protein</fullName>
    </recommendedName>
</protein>
<keyword evidence="1" id="KW-0812">Transmembrane</keyword>
<keyword evidence="1" id="KW-0472">Membrane</keyword>
<evidence type="ECO:0000313" key="3">
    <source>
        <dbReference type="Proteomes" id="UP001596540"/>
    </source>
</evidence>
<comment type="caution">
    <text evidence="2">The sequence shown here is derived from an EMBL/GenBank/DDBJ whole genome shotgun (WGS) entry which is preliminary data.</text>
</comment>
<sequence>MGVNRPHQLPLRLITGAFILNSGLGKRRADDATAEYVHGEAARAYPFLKGIDPQRFTKLLGSAEIALGTALLVPAVPAALAGAGLTGFAAGLLGLYFTDPEAREKDGIRPSQQGIALAKDSWLLAIGLSLLVDRSRPRVAGEPRSWRLTPGRG</sequence>
<keyword evidence="3" id="KW-1185">Reference proteome</keyword>
<dbReference type="Proteomes" id="UP001596540">
    <property type="component" value="Unassembled WGS sequence"/>
</dbReference>
<dbReference type="EMBL" id="JBHTBH010000001">
    <property type="protein sequence ID" value="MFC7326572.1"/>
    <property type="molecule type" value="Genomic_DNA"/>
</dbReference>
<evidence type="ECO:0008006" key="4">
    <source>
        <dbReference type="Google" id="ProtNLM"/>
    </source>
</evidence>